<organism evidence="3 4">
    <name type="scientific">Meganyctiphanes norvegica</name>
    <name type="common">Northern krill</name>
    <name type="synonym">Thysanopoda norvegica</name>
    <dbReference type="NCBI Taxonomy" id="48144"/>
    <lineage>
        <taxon>Eukaryota</taxon>
        <taxon>Metazoa</taxon>
        <taxon>Ecdysozoa</taxon>
        <taxon>Arthropoda</taxon>
        <taxon>Crustacea</taxon>
        <taxon>Multicrustacea</taxon>
        <taxon>Malacostraca</taxon>
        <taxon>Eumalacostraca</taxon>
        <taxon>Eucarida</taxon>
        <taxon>Euphausiacea</taxon>
        <taxon>Euphausiidae</taxon>
        <taxon>Meganyctiphanes</taxon>
    </lineage>
</organism>
<feature type="non-terminal residue" evidence="3">
    <location>
        <position position="1"/>
    </location>
</feature>
<dbReference type="AlphaFoldDB" id="A0AAV2S2G5"/>
<evidence type="ECO:0008006" key="5">
    <source>
        <dbReference type="Google" id="ProtNLM"/>
    </source>
</evidence>
<dbReference type="InterPro" id="IPR031311">
    <property type="entry name" value="CHIT_BIND_RR_consensus"/>
</dbReference>
<dbReference type="PANTHER" id="PTHR10380">
    <property type="entry name" value="CUTICLE PROTEIN"/>
    <property type="match status" value="1"/>
</dbReference>
<proteinExistence type="predicted"/>
<reference evidence="3 4" key="1">
    <citation type="submission" date="2024-05" db="EMBL/GenBank/DDBJ databases">
        <authorList>
            <person name="Wallberg A."/>
        </authorList>
    </citation>
    <scope>NUCLEOTIDE SEQUENCE [LARGE SCALE GENOMIC DNA]</scope>
</reference>
<dbReference type="GO" id="GO:0062129">
    <property type="term" value="C:chitin-based extracellular matrix"/>
    <property type="evidence" value="ECO:0007669"/>
    <property type="project" value="TreeGrafter"/>
</dbReference>
<evidence type="ECO:0000256" key="1">
    <source>
        <dbReference type="ARBA" id="ARBA00022460"/>
    </source>
</evidence>
<dbReference type="GO" id="GO:0008010">
    <property type="term" value="F:structural constituent of chitin-based larval cuticle"/>
    <property type="evidence" value="ECO:0007669"/>
    <property type="project" value="TreeGrafter"/>
</dbReference>
<name>A0AAV2S2G5_MEGNR</name>
<comment type="caution">
    <text evidence="3">The sequence shown here is derived from an EMBL/GenBank/DDBJ whole genome shotgun (WGS) entry which is preliminary data.</text>
</comment>
<protein>
    <recommendedName>
        <fullName evidence="5">Cuticle protein 7</fullName>
    </recommendedName>
</protein>
<dbReference type="PROSITE" id="PS00233">
    <property type="entry name" value="CHIT_BIND_RR_1"/>
    <property type="match status" value="1"/>
</dbReference>
<dbReference type="InterPro" id="IPR000618">
    <property type="entry name" value="Insect_cuticle"/>
</dbReference>
<accession>A0AAV2S2G5</accession>
<dbReference type="Proteomes" id="UP001497623">
    <property type="component" value="Unassembled WGS sequence"/>
</dbReference>
<dbReference type="PROSITE" id="PS51155">
    <property type="entry name" value="CHIT_BIND_RR_2"/>
    <property type="match status" value="1"/>
</dbReference>
<gene>
    <name evidence="3" type="ORF">MNOR_LOCUS30544</name>
</gene>
<evidence type="ECO:0000256" key="2">
    <source>
        <dbReference type="PROSITE-ProRule" id="PRU00497"/>
    </source>
</evidence>
<keyword evidence="4" id="KW-1185">Reference proteome</keyword>
<dbReference type="Pfam" id="PF00379">
    <property type="entry name" value="Chitin_bind_4"/>
    <property type="match status" value="1"/>
</dbReference>
<dbReference type="InterPro" id="IPR050468">
    <property type="entry name" value="Cuticle_Struct_Prot"/>
</dbReference>
<dbReference type="PANTHER" id="PTHR10380:SF196">
    <property type="entry name" value="CUTICULAR PROTEIN 72EA"/>
    <property type="match status" value="1"/>
</dbReference>
<evidence type="ECO:0000313" key="3">
    <source>
        <dbReference type="EMBL" id="CAL4150176.1"/>
    </source>
</evidence>
<sequence length="287" mass="29691">PPNPSDSSFSTVVNMNALIVIGLCALSANAQFIQGVLPFSPYTNNLLHSAAFTPASYPITYGAAVAPATSLTQFHAQDEFGQFNFGYHGGPSSRNEVRDAFGVVRGQYNLIDANGKVQQTNYVADALGFRVAASDLPVAPVAVADPVKETAEVAAARATLYKLQDEAKAAAAAPAEETSVPARKKREADVGSVAVHAAFSPALAYGHAVAPPAVAPGLAYAAGHAIAPHMTYAAGHAFAPHMTYAVGSHAFAPGAVTYAAAGQAVLRDATLMRIENNPGHAVSYRVY</sequence>
<dbReference type="EMBL" id="CAXKWB010037557">
    <property type="protein sequence ID" value="CAL4150176.1"/>
    <property type="molecule type" value="Genomic_DNA"/>
</dbReference>
<keyword evidence="1 2" id="KW-0193">Cuticle</keyword>
<evidence type="ECO:0000313" key="4">
    <source>
        <dbReference type="Proteomes" id="UP001497623"/>
    </source>
</evidence>